<feature type="binding site" evidence="15">
    <location>
        <position position="437"/>
    </location>
    <ligand>
        <name>Zn(2+)</name>
        <dbReference type="ChEBI" id="CHEBI:29105"/>
        <note>catalytic</note>
    </ligand>
</feature>
<evidence type="ECO:0000256" key="1">
    <source>
        <dbReference type="ARBA" id="ARBA00004370"/>
    </source>
</evidence>
<dbReference type="AlphaFoldDB" id="A0A844FB87"/>
<dbReference type="HAMAP" id="MF_01458">
    <property type="entry name" value="FtsH"/>
    <property type="match status" value="1"/>
</dbReference>
<dbReference type="PANTHER" id="PTHR23076">
    <property type="entry name" value="METALLOPROTEASE M41 FTSH"/>
    <property type="match status" value="1"/>
</dbReference>
<dbReference type="InterPro" id="IPR011546">
    <property type="entry name" value="Pept_M41_FtsH_extracell"/>
</dbReference>
<feature type="active site" evidence="15">
    <location>
        <position position="434"/>
    </location>
</feature>
<comment type="subunit">
    <text evidence="15">Homohexamer.</text>
</comment>
<dbReference type="GO" id="GO:0006508">
    <property type="term" value="P:proteolysis"/>
    <property type="evidence" value="ECO:0007669"/>
    <property type="project" value="UniProtKB-KW"/>
</dbReference>
<dbReference type="Pfam" id="PF06480">
    <property type="entry name" value="FtsH_ext"/>
    <property type="match status" value="1"/>
</dbReference>
<keyword evidence="6 15" id="KW-0479">Metal-binding</keyword>
<keyword evidence="12 15" id="KW-0482">Metalloprotease</keyword>
<feature type="compositionally biased region" description="Basic and acidic residues" evidence="17">
    <location>
        <begin position="613"/>
        <end position="626"/>
    </location>
</feature>
<evidence type="ECO:0000256" key="2">
    <source>
        <dbReference type="ARBA" id="ARBA00010044"/>
    </source>
</evidence>
<dbReference type="InterPro" id="IPR000642">
    <property type="entry name" value="Peptidase_M41"/>
</dbReference>
<keyword evidence="5 15" id="KW-0812">Transmembrane</keyword>
<evidence type="ECO:0000256" key="16">
    <source>
        <dbReference type="RuleBase" id="RU003651"/>
    </source>
</evidence>
<feature type="binding site" evidence="15">
    <location>
        <begin position="212"/>
        <end position="219"/>
    </location>
    <ligand>
        <name>ATP</name>
        <dbReference type="ChEBI" id="CHEBI:30616"/>
    </ligand>
</feature>
<evidence type="ECO:0000256" key="12">
    <source>
        <dbReference type="ARBA" id="ARBA00023049"/>
    </source>
</evidence>
<dbReference type="SUPFAM" id="SSF140990">
    <property type="entry name" value="FtsH protease domain-like"/>
    <property type="match status" value="1"/>
</dbReference>
<dbReference type="Gene3D" id="3.30.720.210">
    <property type="match status" value="1"/>
</dbReference>
<dbReference type="Pfam" id="PF00004">
    <property type="entry name" value="AAA"/>
    <property type="match status" value="1"/>
</dbReference>
<keyword evidence="4 15" id="KW-0645">Protease</keyword>
<dbReference type="InterPro" id="IPR003593">
    <property type="entry name" value="AAA+_ATPase"/>
</dbReference>
<evidence type="ECO:0000256" key="8">
    <source>
        <dbReference type="ARBA" id="ARBA00022801"/>
    </source>
</evidence>
<evidence type="ECO:0000256" key="4">
    <source>
        <dbReference type="ARBA" id="ARBA00022670"/>
    </source>
</evidence>
<dbReference type="CDD" id="cd19501">
    <property type="entry name" value="RecA-like_FtsH"/>
    <property type="match status" value="1"/>
</dbReference>
<dbReference type="FunFam" id="1.20.58.760:FF:000001">
    <property type="entry name" value="ATP-dependent zinc metalloprotease FtsH"/>
    <property type="match status" value="1"/>
</dbReference>
<organism evidence="19 20">
    <name type="scientific">Clostridium scindens (strain JCM 10418 / VPI 12708)</name>
    <dbReference type="NCBI Taxonomy" id="29347"/>
    <lineage>
        <taxon>Bacteria</taxon>
        <taxon>Bacillati</taxon>
        <taxon>Bacillota</taxon>
        <taxon>Clostridia</taxon>
        <taxon>Lachnospirales</taxon>
        <taxon>Lachnospiraceae</taxon>
    </lineage>
</organism>
<dbReference type="EC" id="3.4.24.-" evidence="15"/>
<dbReference type="GO" id="GO:0004222">
    <property type="term" value="F:metalloendopeptidase activity"/>
    <property type="evidence" value="ECO:0007669"/>
    <property type="project" value="InterPro"/>
</dbReference>
<dbReference type="InterPro" id="IPR003960">
    <property type="entry name" value="ATPase_AAA_CS"/>
</dbReference>
<evidence type="ECO:0000313" key="20">
    <source>
        <dbReference type="Proteomes" id="UP000462363"/>
    </source>
</evidence>
<evidence type="ECO:0000259" key="18">
    <source>
        <dbReference type="SMART" id="SM00382"/>
    </source>
</evidence>
<evidence type="ECO:0000256" key="6">
    <source>
        <dbReference type="ARBA" id="ARBA00022723"/>
    </source>
</evidence>
<keyword evidence="13 15" id="KW-0472">Membrane</keyword>
<feature type="transmembrane region" description="Helical" evidence="15">
    <location>
        <begin position="20"/>
        <end position="38"/>
    </location>
</feature>
<dbReference type="GO" id="GO:0005524">
    <property type="term" value="F:ATP binding"/>
    <property type="evidence" value="ECO:0007669"/>
    <property type="project" value="UniProtKB-UniRule"/>
</dbReference>
<comment type="similarity">
    <text evidence="16">Belongs to the AAA ATPase family.</text>
</comment>
<dbReference type="EMBL" id="VUMB01000013">
    <property type="protein sequence ID" value="MSS40281.1"/>
    <property type="molecule type" value="Genomic_DNA"/>
</dbReference>
<keyword evidence="3 15" id="KW-1003">Cell membrane</keyword>
<sequence>MDNQNNKNKNNKNNKQGLSFIILVTLITTILVLALYQFQGMTGDKEVSYDEFLKMVEKGKVEKVVIQNDKIVITQKKAKGDNRPAKQYYTGVVKDDTLSDKLYEAGVKYEQEIPDTTSAVVAQIIFTFLPIALLVGMIVWMTRRMSKGGGMMGVGKSNAKMYVEKQTGVTFKDVAGQDEAKESLQEVVDFLHNPGKYTSVGAKLPKGALLVGPPGTGKTLLAKAVAGEAKVPFFSLSGSAFVEMYVGVGASRVRDLFKQAQQMAPCIIFIDEIDAIGKSRDNQLGSNDEREQTLNQLLAEMDGFESNKGLVLLAATNRPEILDPALLRPGRFDRRIIVEKPDLKGRVDVLKVHSKDVRMDETVDLEAIALATSGAVGSDLANMINEAAINAVKNGRKAVSQADLFEAVEVVLVGKEKKDRIMSQEERRIVSYHEVGHALVSALQKDAEPVQKITIVPRTMGALGYVMQTPEEEKFLNTKKELQAMLVGMLAGRAAEEIVFDTVTTGAANDIEKATNVARAMITQYGMSEKFGLIGLESIQNRYLDGRPVSNCGQETASEIDQEVMKMLKDAYEEAKRLLSQHRGSLDKIAAFLIEKETITGKEFMNIFHEVEGIDPESAKKSEERIAMNPVDESSPALAADGEAQEEE</sequence>
<evidence type="ECO:0000256" key="13">
    <source>
        <dbReference type="ARBA" id="ARBA00023136"/>
    </source>
</evidence>
<dbReference type="GO" id="GO:0004176">
    <property type="term" value="F:ATP-dependent peptidase activity"/>
    <property type="evidence" value="ECO:0007669"/>
    <property type="project" value="InterPro"/>
</dbReference>
<comment type="similarity">
    <text evidence="14 15">In the central section; belongs to the AAA ATPase family.</text>
</comment>
<dbReference type="Pfam" id="PF17862">
    <property type="entry name" value="AAA_lid_3"/>
    <property type="match status" value="1"/>
</dbReference>
<dbReference type="Proteomes" id="UP000462363">
    <property type="component" value="Unassembled WGS sequence"/>
</dbReference>
<keyword evidence="7 15" id="KW-0547">Nucleotide-binding</keyword>
<dbReference type="Gene3D" id="1.10.8.60">
    <property type="match status" value="1"/>
</dbReference>
<feature type="region of interest" description="Disordered" evidence="17">
    <location>
        <begin position="613"/>
        <end position="648"/>
    </location>
</feature>
<keyword evidence="8 15" id="KW-0378">Hydrolase</keyword>
<name>A0A844FB87_CLOSV</name>
<dbReference type="NCBIfam" id="TIGR01241">
    <property type="entry name" value="FtsH_fam"/>
    <property type="match status" value="1"/>
</dbReference>
<evidence type="ECO:0000256" key="3">
    <source>
        <dbReference type="ARBA" id="ARBA00022475"/>
    </source>
</evidence>
<comment type="subcellular location">
    <subcellularLocation>
        <location evidence="15">Cell membrane</location>
        <topology evidence="15">Multi-pass membrane protein</topology>
        <orientation evidence="15">Cytoplasmic side</orientation>
    </subcellularLocation>
    <subcellularLocation>
        <location evidence="1">Membrane</location>
    </subcellularLocation>
</comment>
<dbReference type="RefSeq" id="WP_004608321.1">
    <property type="nucleotide sequence ID" value="NZ_AP024846.1"/>
</dbReference>
<protein>
    <recommendedName>
        <fullName evidence="15">ATP-dependent zinc metalloprotease FtsH</fullName>
        <ecNumber evidence="15">3.4.24.-</ecNumber>
    </recommendedName>
</protein>
<dbReference type="SUPFAM" id="SSF52540">
    <property type="entry name" value="P-loop containing nucleoside triphosphate hydrolases"/>
    <property type="match status" value="1"/>
</dbReference>
<evidence type="ECO:0000256" key="17">
    <source>
        <dbReference type="SAM" id="MobiDB-lite"/>
    </source>
</evidence>
<dbReference type="FunFam" id="3.40.50.300:FF:000001">
    <property type="entry name" value="ATP-dependent zinc metalloprotease FtsH"/>
    <property type="match status" value="1"/>
</dbReference>
<dbReference type="FunFam" id="1.10.8.60:FF:000001">
    <property type="entry name" value="ATP-dependent zinc metalloprotease FtsH"/>
    <property type="match status" value="1"/>
</dbReference>
<evidence type="ECO:0000256" key="14">
    <source>
        <dbReference type="ARBA" id="ARBA00061570"/>
    </source>
</evidence>
<evidence type="ECO:0000256" key="15">
    <source>
        <dbReference type="HAMAP-Rule" id="MF_01458"/>
    </source>
</evidence>
<feature type="binding site" evidence="15">
    <location>
        <position position="510"/>
    </location>
    <ligand>
        <name>Zn(2+)</name>
        <dbReference type="ChEBI" id="CHEBI:29105"/>
        <note>catalytic</note>
    </ligand>
</feature>
<proteinExistence type="inferred from homology"/>
<evidence type="ECO:0000256" key="11">
    <source>
        <dbReference type="ARBA" id="ARBA00022989"/>
    </source>
</evidence>
<keyword evidence="11 15" id="KW-1133">Transmembrane helix</keyword>
<dbReference type="InterPro" id="IPR005936">
    <property type="entry name" value="FtsH"/>
</dbReference>
<feature type="domain" description="AAA+ ATPase" evidence="18">
    <location>
        <begin position="204"/>
        <end position="342"/>
    </location>
</feature>
<reference evidence="19 20" key="1">
    <citation type="submission" date="2019-08" db="EMBL/GenBank/DDBJ databases">
        <title>In-depth cultivation of the pig gut microbiome towards novel bacterial diversity and tailored functional studies.</title>
        <authorList>
            <person name="Wylensek D."/>
            <person name="Hitch T.C.A."/>
            <person name="Clavel T."/>
        </authorList>
    </citation>
    <scope>NUCLEOTIDE SEQUENCE [LARGE SCALE GENOMIC DNA]</scope>
    <source>
        <strain evidence="19 20">BL-389-WT-3D</strain>
    </source>
</reference>
<comment type="cofactor">
    <cofactor evidence="15">
        <name>Zn(2+)</name>
        <dbReference type="ChEBI" id="CHEBI:29105"/>
    </cofactor>
    <text evidence="15">Binds 1 zinc ion per subunit.</text>
</comment>
<evidence type="ECO:0000256" key="9">
    <source>
        <dbReference type="ARBA" id="ARBA00022833"/>
    </source>
</evidence>
<dbReference type="GO" id="GO:0030163">
    <property type="term" value="P:protein catabolic process"/>
    <property type="evidence" value="ECO:0007669"/>
    <property type="project" value="UniProtKB-UniRule"/>
</dbReference>
<feature type="binding site" evidence="15">
    <location>
        <position position="433"/>
    </location>
    <ligand>
        <name>Zn(2+)</name>
        <dbReference type="ChEBI" id="CHEBI:29105"/>
        <note>catalytic</note>
    </ligand>
</feature>
<dbReference type="PROSITE" id="PS00674">
    <property type="entry name" value="AAA"/>
    <property type="match status" value="1"/>
</dbReference>
<dbReference type="GO" id="GO:0005886">
    <property type="term" value="C:plasma membrane"/>
    <property type="evidence" value="ECO:0007669"/>
    <property type="project" value="UniProtKB-SubCell"/>
</dbReference>
<dbReference type="InterPro" id="IPR037219">
    <property type="entry name" value="Peptidase_M41-like"/>
</dbReference>
<dbReference type="InterPro" id="IPR027417">
    <property type="entry name" value="P-loop_NTPase"/>
</dbReference>
<evidence type="ECO:0000256" key="5">
    <source>
        <dbReference type="ARBA" id="ARBA00022692"/>
    </source>
</evidence>
<accession>A0A844FB87</accession>
<comment type="caution">
    <text evidence="19">The sequence shown here is derived from an EMBL/GenBank/DDBJ whole genome shotgun (WGS) entry which is preliminary data.</text>
</comment>
<feature type="transmembrane region" description="Helical" evidence="15">
    <location>
        <begin position="120"/>
        <end position="142"/>
    </location>
</feature>
<dbReference type="GeneID" id="62694297"/>
<dbReference type="Gene3D" id="3.40.50.300">
    <property type="entry name" value="P-loop containing nucleotide triphosphate hydrolases"/>
    <property type="match status" value="1"/>
</dbReference>
<keyword evidence="9 15" id="KW-0862">Zinc</keyword>
<evidence type="ECO:0000256" key="10">
    <source>
        <dbReference type="ARBA" id="ARBA00022840"/>
    </source>
</evidence>
<dbReference type="GO" id="GO:0008270">
    <property type="term" value="F:zinc ion binding"/>
    <property type="evidence" value="ECO:0007669"/>
    <property type="project" value="UniProtKB-UniRule"/>
</dbReference>
<dbReference type="Gene3D" id="1.20.58.760">
    <property type="entry name" value="Peptidase M41"/>
    <property type="match status" value="1"/>
</dbReference>
<gene>
    <name evidence="19" type="primary">hflB</name>
    <name evidence="15" type="synonym">ftsH</name>
    <name evidence="19" type="ORF">FYJ37_07940</name>
</gene>
<comment type="function">
    <text evidence="15">Acts as a processive, ATP-dependent zinc metallopeptidase for both cytoplasmic and membrane proteins. Plays a role in the quality control of integral membrane proteins.</text>
</comment>
<keyword evidence="10 15" id="KW-0067">ATP-binding</keyword>
<dbReference type="PANTHER" id="PTHR23076:SF97">
    <property type="entry name" value="ATP-DEPENDENT ZINC METALLOPROTEASE YME1L1"/>
    <property type="match status" value="1"/>
</dbReference>
<dbReference type="InterPro" id="IPR041569">
    <property type="entry name" value="AAA_lid_3"/>
</dbReference>
<dbReference type="Pfam" id="PF01434">
    <property type="entry name" value="Peptidase_M41"/>
    <property type="match status" value="1"/>
</dbReference>
<evidence type="ECO:0000256" key="7">
    <source>
        <dbReference type="ARBA" id="ARBA00022741"/>
    </source>
</evidence>
<dbReference type="SMART" id="SM00382">
    <property type="entry name" value="AAA"/>
    <property type="match status" value="1"/>
</dbReference>
<dbReference type="InterPro" id="IPR003959">
    <property type="entry name" value="ATPase_AAA_core"/>
</dbReference>
<dbReference type="GO" id="GO:0016887">
    <property type="term" value="F:ATP hydrolysis activity"/>
    <property type="evidence" value="ECO:0007669"/>
    <property type="project" value="UniProtKB-UniRule"/>
</dbReference>
<comment type="similarity">
    <text evidence="2 15">In the C-terminal section; belongs to the peptidase M41 family.</text>
</comment>
<evidence type="ECO:0000313" key="19">
    <source>
        <dbReference type="EMBL" id="MSS40281.1"/>
    </source>
</evidence>